<gene>
    <name evidence="1" type="ORF">FM114_16425</name>
</gene>
<dbReference type="STRING" id="1255658.FM114_16425"/>
<proteinExistence type="predicted"/>
<dbReference type="RefSeq" id="WP_094766218.1">
    <property type="nucleotide sequence ID" value="NZ_FUKQ01000064.1"/>
</dbReference>
<evidence type="ECO:0000313" key="2">
    <source>
        <dbReference type="Proteomes" id="UP000188342"/>
    </source>
</evidence>
<accession>A0A1R4KP57</accession>
<dbReference type="AlphaFoldDB" id="A0A1R4KP57"/>
<dbReference type="InterPro" id="IPR027417">
    <property type="entry name" value="P-loop_NTPase"/>
</dbReference>
<dbReference type="SUPFAM" id="SSF52540">
    <property type="entry name" value="P-loop containing nucleoside triphosphate hydrolases"/>
    <property type="match status" value="1"/>
</dbReference>
<organism evidence="1 2">
    <name type="scientific">Luteococcus japonicus LSP_Lj1</name>
    <dbReference type="NCBI Taxonomy" id="1255658"/>
    <lineage>
        <taxon>Bacteria</taxon>
        <taxon>Bacillati</taxon>
        <taxon>Actinomycetota</taxon>
        <taxon>Actinomycetes</taxon>
        <taxon>Propionibacteriales</taxon>
        <taxon>Propionibacteriaceae</taxon>
        <taxon>Luteococcus</taxon>
    </lineage>
</organism>
<name>A0A1R4KP57_9ACTN</name>
<evidence type="ECO:0000313" key="1">
    <source>
        <dbReference type="EMBL" id="SJN45917.1"/>
    </source>
</evidence>
<dbReference type="EMBL" id="FUKQ01000064">
    <property type="protein sequence ID" value="SJN45917.1"/>
    <property type="molecule type" value="Genomic_DNA"/>
</dbReference>
<protein>
    <submittedName>
        <fullName evidence="1">Uncharacterized protein</fullName>
    </submittedName>
</protein>
<dbReference type="OrthoDB" id="2986442at2"/>
<reference evidence="1 2" key="1">
    <citation type="submission" date="2017-02" db="EMBL/GenBank/DDBJ databases">
        <authorList>
            <person name="Peterson S.W."/>
        </authorList>
    </citation>
    <scope>NUCLEOTIDE SEQUENCE [LARGE SCALE GENOMIC DNA]</scope>
    <source>
        <strain evidence="1 2">LSP_Lj1</strain>
    </source>
</reference>
<sequence length="74" mass="7912">MAGWALLAPVRFLLCDEAATMLDAVTTAGMVRLLCREVDAGLGVLAITHDAELLEVWADEVWELTPSGLICAGR</sequence>
<keyword evidence="2" id="KW-1185">Reference proteome</keyword>
<dbReference type="Gene3D" id="3.40.50.300">
    <property type="entry name" value="P-loop containing nucleotide triphosphate hydrolases"/>
    <property type="match status" value="1"/>
</dbReference>
<dbReference type="Proteomes" id="UP000188342">
    <property type="component" value="Unassembled WGS sequence"/>
</dbReference>